<dbReference type="InterPro" id="IPR056648">
    <property type="entry name" value="DUF7746"/>
</dbReference>
<proteinExistence type="predicted"/>
<evidence type="ECO:0000313" key="2">
    <source>
        <dbReference type="EnsemblPlants" id="MELO3C022949.2.1"/>
    </source>
</evidence>
<dbReference type="PANTHER" id="PTHR33054:SF9">
    <property type="entry name" value="CCHC-TYPE DOMAIN-CONTAINING PROTEIN"/>
    <property type="match status" value="1"/>
</dbReference>
<organism evidence="2">
    <name type="scientific">Cucumis melo</name>
    <name type="common">Muskmelon</name>
    <dbReference type="NCBI Taxonomy" id="3656"/>
    <lineage>
        <taxon>Eukaryota</taxon>
        <taxon>Viridiplantae</taxon>
        <taxon>Streptophyta</taxon>
        <taxon>Embryophyta</taxon>
        <taxon>Tracheophyta</taxon>
        <taxon>Spermatophyta</taxon>
        <taxon>Magnoliopsida</taxon>
        <taxon>eudicotyledons</taxon>
        <taxon>Gunneridae</taxon>
        <taxon>Pentapetalae</taxon>
        <taxon>rosids</taxon>
        <taxon>fabids</taxon>
        <taxon>Cucurbitales</taxon>
        <taxon>Cucurbitaceae</taxon>
        <taxon>Benincaseae</taxon>
        <taxon>Cucumis</taxon>
    </lineage>
</organism>
<dbReference type="AlphaFoldDB" id="A0A9I9DS63"/>
<feature type="domain" description="DUF7746" evidence="1">
    <location>
        <begin position="1"/>
        <end position="53"/>
    </location>
</feature>
<accession>A0A9I9DS63</accession>
<dbReference type="Pfam" id="PF24925">
    <property type="entry name" value="DUF7746"/>
    <property type="match status" value="1"/>
</dbReference>
<reference evidence="2" key="1">
    <citation type="submission" date="2023-03" db="UniProtKB">
        <authorList>
            <consortium name="EnsemblPlants"/>
        </authorList>
    </citation>
    <scope>IDENTIFICATION</scope>
</reference>
<sequence>MLLAAMTYSARKSTYETTQILILGFNGNLRSWWHNLLTEQDKQRILIATRTVVKTENSSTPIQAEEPDMVNQLLYTMTKHFIGSTQIHLNLATEALLGLKCHKMSRYKWYKDTFMARLYTLTTCGADVWKQKFVEGLPHYISKKFYQTMTTNSVNQQIDWANLTYGDISSTVQMICVSLCT</sequence>
<protein>
    <recommendedName>
        <fullName evidence="1">DUF7746 domain-containing protein</fullName>
    </recommendedName>
</protein>
<dbReference type="PANTHER" id="PTHR33054">
    <property type="entry name" value="CCHC-TYPE DOMAIN-CONTAINING PROTEIN"/>
    <property type="match status" value="1"/>
</dbReference>
<dbReference type="EnsemblPlants" id="MELO3C022949.2.1">
    <property type="protein sequence ID" value="MELO3C022949.2.1"/>
    <property type="gene ID" value="MELO3C022949.2"/>
</dbReference>
<name>A0A9I9DS63_CUCME</name>
<evidence type="ECO:0000259" key="1">
    <source>
        <dbReference type="Pfam" id="PF24925"/>
    </source>
</evidence>
<dbReference type="Gramene" id="MELO3C022949.2.1">
    <property type="protein sequence ID" value="MELO3C022949.2.1"/>
    <property type="gene ID" value="MELO3C022949.2"/>
</dbReference>